<name>A0A1E7EPZ0_9STRA</name>
<comment type="similarity">
    <text evidence="5">Belongs to the TDD superfamily. DTWD2 family.</text>
</comment>
<dbReference type="Proteomes" id="UP000095751">
    <property type="component" value="Unassembled WGS sequence"/>
</dbReference>
<reference evidence="9 10" key="1">
    <citation type="submission" date="2016-09" db="EMBL/GenBank/DDBJ databases">
        <title>Extensive genetic diversity and differential bi-allelic expression allows diatom success in the polar Southern Ocean.</title>
        <authorList>
            <consortium name="DOE Joint Genome Institute"/>
            <person name="Mock T."/>
            <person name="Otillar R.P."/>
            <person name="Strauss J."/>
            <person name="Dupont C."/>
            <person name="Frickenhaus S."/>
            <person name="Maumus F."/>
            <person name="Mcmullan M."/>
            <person name="Sanges R."/>
            <person name="Schmutz J."/>
            <person name="Toseland A."/>
            <person name="Valas R."/>
            <person name="Veluchamy A."/>
            <person name="Ward B.J."/>
            <person name="Allen A."/>
            <person name="Barry K."/>
            <person name="Falciatore A."/>
            <person name="Ferrante M."/>
            <person name="Fortunato A.E."/>
            <person name="Gloeckner G."/>
            <person name="Gruber A."/>
            <person name="Hipkin R."/>
            <person name="Janech M."/>
            <person name="Kroth P."/>
            <person name="Leese F."/>
            <person name="Lindquist E."/>
            <person name="Lyon B.R."/>
            <person name="Martin J."/>
            <person name="Mayer C."/>
            <person name="Parker M."/>
            <person name="Quesneville H."/>
            <person name="Raymond J."/>
            <person name="Uhlig C."/>
            <person name="Valentin K.U."/>
            <person name="Worden A.Z."/>
            <person name="Armbrust E.V."/>
            <person name="Bowler C."/>
            <person name="Green B."/>
            <person name="Moulton V."/>
            <person name="Van Oosterhout C."/>
            <person name="Grigoriev I."/>
        </authorList>
    </citation>
    <scope>NUCLEOTIDE SEQUENCE [LARGE SCALE GENOMIC DNA]</scope>
    <source>
        <strain evidence="9 10">CCMP1102</strain>
    </source>
</reference>
<feature type="domain" description="DTW" evidence="8">
    <location>
        <begin position="74"/>
        <end position="149"/>
    </location>
</feature>
<evidence type="ECO:0000256" key="1">
    <source>
        <dbReference type="ARBA" id="ARBA00012386"/>
    </source>
</evidence>
<evidence type="ECO:0000313" key="9">
    <source>
        <dbReference type="EMBL" id="OEU08022.1"/>
    </source>
</evidence>
<keyword evidence="3" id="KW-0949">S-adenosyl-L-methionine</keyword>
<gene>
    <name evidence="9" type="ORF">FRACYDRAFT_250242</name>
</gene>
<evidence type="ECO:0000259" key="8">
    <source>
        <dbReference type="Pfam" id="PF03942"/>
    </source>
</evidence>
<accession>A0A1E7EPZ0</accession>
<dbReference type="PANTHER" id="PTHR21392">
    <property type="entry name" value="TRNA-URIDINE AMINOCARBOXYPROPYLTRANSFERASE 2"/>
    <property type="match status" value="1"/>
</dbReference>
<feature type="compositionally biased region" description="Low complexity" evidence="7">
    <location>
        <begin position="53"/>
        <end position="66"/>
    </location>
</feature>
<feature type="region of interest" description="Disordered" evidence="7">
    <location>
        <begin position="19"/>
        <end position="69"/>
    </location>
</feature>
<dbReference type="KEGG" id="fcy:FRACYDRAFT_250242"/>
<evidence type="ECO:0000256" key="3">
    <source>
        <dbReference type="ARBA" id="ARBA00022691"/>
    </source>
</evidence>
<evidence type="ECO:0000313" key="10">
    <source>
        <dbReference type="Proteomes" id="UP000095751"/>
    </source>
</evidence>
<dbReference type="Pfam" id="PF03942">
    <property type="entry name" value="DTW"/>
    <property type="match status" value="1"/>
</dbReference>
<dbReference type="EMBL" id="KV784382">
    <property type="protein sequence ID" value="OEU08022.1"/>
    <property type="molecule type" value="Genomic_DNA"/>
</dbReference>
<feature type="region of interest" description="Disordered" evidence="7">
    <location>
        <begin position="158"/>
        <end position="178"/>
    </location>
</feature>
<keyword evidence="4" id="KW-0819">tRNA processing</keyword>
<protein>
    <recommendedName>
        <fullName evidence="1">tRNA-uridine aminocarboxypropyltransferase</fullName>
        <ecNumber evidence="1">2.5.1.25</ecNumber>
    </recommendedName>
</protein>
<sequence length="178" mass="19472">MSSAEFSINGDAEAVAVTVAHSSSNKDNSKRKFTTQQTLLSKKEEVGDNSNESSRTSSANKGTSSSSKKKKRRIICDRCSRPKPQTCICSALPTNGILLKKVEIIILQHPLEIKNHKSTANRSVPLLELCLHQSCLHLLHGRRFGKESLGKELYKKLHGHGGDSGDGGDSNDNLSRNY</sequence>
<organism evidence="9 10">
    <name type="scientific">Fragilariopsis cylindrus CCMP1102</name>
    <dbReference type="NCBI Taxonomy" id="635003"/>
    <lineage>
        <taxon>Eukaryota</taxon>
        <taxon>Sar</taxon>
        <taxon>Stramenopiles</taxon>
        <taxon>Ochrophyta</taxon>
        <taxon>Bacillariophyta</taxon>
        <taxon>Bacillariophyceae</taxon>
        <taxon>Bacillariophycidae</taxon>
        <taxon>Bacillariales</taxon>
        <taxon>Bacillariaceae</taxon>
        <taxon>Fragilariopsis</taxon>
    </lineage>
</organism>
<evidence type="ECO:0000256" key="2">
    <source>
        <dbReference type="ARBA" id="ARBA00022679"/>
    </source>
</evidence>
<evidence type="ECO:0000256" key="4">
    <source>
        <dbReference type="ARBA" id="ARBA00022694"/>
    </source>
</evidence>
<dbReference type="InterPro" id="IPR005636">
    <property type="entry name" value="DTW"/>
</dbReference>
<keyword evidence="2" id="KW-0808">Transferase</keyword>
<dbReference type="InParanoid" id="A0A1E7EPZ0"/>
<dbReference type="GO" id="GO:0008033">
    <property type="term" value="P:tRNA processing"/>
    <property type="evidence" value="ECO:0007669"/>
    <property type="project" value="UniProtKB-KW"/>
</dbReference>
<proteinExistence type="inferred from homology"/>
<dbReference type="EC" id="2.5.1.25" evidence="1"/>
<dbReference type="GO" id="GO:0016432">
    <property type="term" value="F:tRNA-uridine aminocarboxypropyltransferase activity"/>
    <property type="evidence" value="ECO:0007669"/>
    <property type="project" value="UniProtKB-EC"/>
</dbReference>
<comment type="catalytic activity">
    <reaction evidence="6">
        <text>a uridine in tRNA + S-adenosyl-L-methionine = a 3-[(3S)-3-amino-3-carboxypropyl]uridine in tRNA + S-methyl-5'-thioadenosine + H(+)</text>
        <dbReference type="Rhea" id="RHEA:62432"/>
        <dbReference type="Rhea" id="RHEA-COMP:13339"/>
        <dbReference type="Rhea" id="RHEA-COMP:16092"/>
        <dbReference type="ChEBI" id="CHEBI:15378"/>
        <dbReference type="ChEBI" id="CHEBI:17509"/>
        <dbReference type="ChEBI" id="CHEBI:59789"/>
        <dbReference type="ChEBI" id="CHEBI:65315"/>
        <dbReference type="ChEBI" id="CHEBI:82930"/>
        <dbReference type="EC" id="2.5.1.25"/>
    </reaction>
</comment>
<evidence type="ECO:0000256" key="6">
    <source>
        <dbReference type="ARBA" id="ARBA00048718"/>
    </source>
</evidence>
<dbReference type="InterPro" id="IPR039262">
    <property type="entry name" value="DTWD2/TAPT"/>
</dbReference>
<evidence type="ECO:0000256" key="7">
    <source>
        <dbReference type="SAM" id="MobiDB-lite"/>
    </source>
</evidence>
<dbReference type="PANTHER" id="PTHR21392:SF0">
    <property type="entry name" value="TRNA-URIDINE AMINOCARBOXYPROPYLTRANSFERASE 2"/>
    <property type="match status" value="1"/>
</dbReference>
<evidence type="ECO:0000256" key="5">
    <source>
        <dbReference type="ARBA" id="ARBA00034489"/>
    </source>
</evidence>
<dbReference type="AlphaFoldDB" id="A0A1E7EPZ0"/>
<keyword evidence="10" id="KW-1185">Reference proteome</keyword>